<sequence>TMVLGFCGREWGEVLRSRKSNGGVVRSGEIGCYRLAGKMEVNSTFETWEKMMGTV</sequence>
<organism evidence="1">
    <name type="scientific">Tanacetum cinerariifolium</name>
    <name type="common">Dalmatian daisy</name>
    <name type="synonym">Chrysanthemum cinerariifolium</name>
    <dbReference type="NCBI Taxonomy" id="118510"/>
    <lineage>
        <taxon>Eukaryota</taxon>
        <taxon>Viridiplantae</taxon>
        <taxon>Streptophyta</taxon>
        <taxon>Embryophyta</taxon>
        <taxon>Tracheophyta</taxon>
        <taxon>Spermatophyta</taxon>
        <taxon>Magnoliopsida</taxon>
        <taxon>eudicotyledons</taxon>
        <taxon>Gunneridae</taxon>
        <taxon>Pentapetalae</taxon>
        <taxon>asterids</taxon>
        <taxon>campanulids</taxon>
        <taxon>Asterales</taxon>
        <taxon>Asteraceae</taxon>
        <taxon>Asteroideae</taxon>
        <taxon>Anthemideae</taxon>
        <taxon>Anthemidinae</taxon>
        <taxon>Tanacetum</taxon>
    </lineage>
</organism>
<proteinExistence type="predicted"/>
<reference evidence="1" key="1">
    <citation type="journal article" date="2019" name="Sci. Rep.">
        <title>Draft genome of Tanacetum cinerariifolium, the natural source of mosquito coil.</title>
        <authorList>
            <person name="Yamashiro T."/>
            <person name="Shiraishi A."/>
            <person name="Satake H."/>
            <person name="Nakayama K."/>
        </authorList>
    </citation>
    <scope>NUCLEOTIDE SEQUENCE</scope>
</reference>
<feature type="non-terminal residue" evidence="1">
    <location>
        <position position="1"/>
    </location>
</feature>
<evidence type="ECO:0000313" key="1">
    <source>
        <dbReference type="EMBL" id="GFB06199.1"/>
    </source>
</evidence>
<dbReference type="AlphaFoldDB" id="A0A699KQE7"/>
<comment type="caution">
    <text evidence="1">The sequence shown here is derived from an EMBL/GenBank/DDBJ whole genome shotgun (WGS) entry which is preliminary data.</text>
</comment>
<accession>A0A699KQE7</accession>
<dbReference type="EMBL" id="BKCJ010543837">
    <property type="protein sequence ID" value="GFB06199.1"/>
    <property type="molecule type" value="Genomic_DNA"/>
</dbReference>
<protein>
    <submittedName>
        <fullName evidence="1">Uncharacterized protein</fullName>
    </submittedName>
</protein>
<name>A0A699KQE7_TANCI</name>
<gene>
    <name evidence="1" type="ORF">Tci_678170</name>
</gene>